<dbReference type="AlphaFoldDB" id="A0A2V2N9W0"/>
<gene>
    <name evidence="7" type="ORF">DLD82_11375</name>
</gene>
<name>A0A2V2N9W0_9EURY</name>
<evidence type="ECO:0000256" key="6">
    <source>
        <dbReference type="SAM" id="Phobius"/>
    </source>
</evidence>
<dbReference type="PANTHER" id="PTHR30250">
    <property type="entry name" value="PST FAMILY PREDICTED COLANIC ACID TRANSPORTER"/>
    <property type="match status" value="1"/>
</dbReference>
<feature type="transmembrane region" description="Helical" evidence="6">
    <location>
        <begin position="426"/>
        <end position="446"/>
    </location>
</feature>
<dbReference type="OrthoDB" id="118009at2157"/>
<dbReference type="PANTHER" id="PTHR30250:SF28">
    <property type="entry name" value="POLYSACCHARIDE BIOSYNTHESIS PROTEIN"/>
    <property type="match status" value="1"/>
</dbReference>
<accession>A0A2V2N9W0</accession>
<sequence>MPNSQSFSFVSDVAKIVSGTMFAQILIFLSSPIITRLYGPEAFGILSIFTSITVIIDVIACLSLQYAILLPDQEEEAVNLLGACILIAISISMITVPVFIFGSDLIVFLLGAPELKPYLIFIPPFVLISGFFIALNHWNTRTRHFGRLSIAQITQSFVATGTRLGAGFAGFATGGSLIGAYFLGTLVSTTTLGLQIYRDDHNLIKKSISWHGMISALRRYKKFPIMDSWSRLLNAISWQLPIFLLTAFFSPQIAGFYSLGFMVFQMPMDLIGRSIGKVFFQRASVAHLDGTLSILVEHVFRVLVMIGMFPVLVVIILGPGLFALIFGKIWYVAGLYTQILAPWAFVWFISSPLSSIWAVMEKQEFGLKFTSLNLVTRFLSLMVGAVLQSPIIALLLFSISGFFVYGYLNVKMMLLSGVQAVQINRIIFADIKLCVPLMIILIGLMIQGIDILFLLIISIIYGVLYYSHIIRSDSQIKKLMREFKLSMK</sequence>
<feature type="transmembrane region" description="Helical" evidence="6">
    <location>
        <begin position="80"/>
        <end position="112"/>
    </location>
</feature>
<feature type="transmembrane region" description="Helical" evidence="6">
    <location>
        <begin position="118"/>
        <end position="138"/>
    </location>
</feature>
<dbReference type="EMBL" id="QGMZ01000022">
    <property type="protein sequence ID" value="PWR73087.1"/>
    <property type="molecule type" value="Genomic_DNA"/>
</dbReference>
<feature type="transmembrane region" description="Helical" evidence="6">
    <location>
        <begin position="21"/>
        <end position="39"/>
    </location>
</feature>
<dbReference type="InterPro" id="IPR050833">
    <property type="entry name" value="Poly_Biosynth_Transport"/>
</dbReference>
<protein>
    <submittedName>
        <fullName evidence="7">Translocase</fullName>
    </submittedName>
</protein>
<proteinExistence type="predicted"/>
<evidence type="ECO:0000256" key="2">
    <source>
        <dbReference type="ARBA" id="ARBA00022475"/>
    </source>
</evidence>
<reference evidence="7 8" key="1">
    <citation type="submission" date="2018-05" db="EMBL/GenBank/DDBJ databases">
        <title>Draft genome of Methanospirillum stamsii Pt1.</title>
        <authorList>
            <person name="Dueholm M.S."/>
            <person name="Nielsen P.H."/>
            <person name="Bakmann L.F."/>
            <person name="Otzen D.E."/>
        </authorList>
    </citation>
    <scope>NUCLEOTIDE SEQUENCE [LARGE SCALE GENOMIC DNA]</scope>
    <source>
        <strain evidence="7 8">Pt1</strain>
    </source>
</reference>
<keyword evidence="5 6" id="KW-0472">Membrane</keyword>
<keyword evidence="3 6" id="KW-0812">Transmembrane</keyword>
<evidence type="ECO:0000256" key="4">
    <source>
        <dbReference type="ARBA" id="ARBA00022989"/>
    </source>
</evidence>
<comment type="subcellular location">
    <subcellularLocation>
        <location evidence="1">Cell membrane</location>
        <topology evidence="1">Multi-pass membrane protein</topology>
    </subcellularLocation>
</comment>
<dbReference type="GeneID" id="97610949"/>
<evidence type="ECO:0000256" key="5">
    <source>
        <dbReference type="ARBA" id="ARBA00023136"/>
    </source>
</evidence>
<keyword evidence="8" id="KW-1185">Reference proteome</keyword>
<dbReference type="Proteomes" id="UP000245934">
    <property type="component" value="Unassembled WGS sequence"/>
</dbReference>
<feature type="transmembrane region" description="Helical" evidence="6">
    <location>
        <begin position="302"/>
        <end position="327"/>
    </location>
</feature>
<evidence type="ECO:0000256" key="3">
    <source>
        <dbReference type="ARBA" id="ARBA00022692"/>
    </source>
</evidence>
<dbReference type="RefSeq" id="WP_109941247.1">
    <property type="nucleotide sequence ID" value="NZ_CP176366.1"/>
</dbReference>
<keyword evidence="4 6" id="KW-1133">Transmembrane helix</keyword>
<evidence type="ECO:0000313" key="8">
    <source>
        <dbReference type="Proteomes" id="UP000245934"/>
    </source>
</evidence>
<feature type="transmembrane region" description="Helical" evidence="6">
    <location>
        <begin position="240"/>
        <end position="264"/>
    </location>
</feature>
<organism evidence="7 8">
    <name type="scientific">Methanospirillum stamsii</name>
    <dbReference type="NCBI Taxonomy" id="1277351"/>
    <lineage>
        <taxon>Archaea</taxon>
        <taxon>Methanobacteriati</taxon>
        <taxon>Methanobacteriota</taxon>
        <taxon>Stenosarchaea group</taxon>
        <taxon>Methanomicrobia</taxon>
        <taxon>Methanomicrobiales</taxon>
        <taxon>Methanospirillaceae</taxon>
        <taxon>Methanospirillum</taxon>
    </lineage>
</organism>
<keyword evidence="2" id="KW-1003">Cell membrane</keyword>
<comment type="caution">
    <text evidence="7">The sequence shown here is derived from an EMBL/GenBank/DDBJ whole genome shotgun (WGS) entry which is preliminary data.</text>
</comment>
<evidence type="ECO:0000313" key="7">
    <source>
        <dbReference type="EMBL" id="PWR73087.1"/>
    </source>
</evidence>
<dbReference type="Pfam" id="PF13440">
    <property type="entry name" value="Polysacc_synt_3"/>
    <property type="match status" value="1"/>
</dbReference>
<evidence type="ECO:0000256" key="1">
    <source>
        <dbReference type="ARBA" id="ARBA00004651"/>
    </source>
</evidence>
<feature type="transmembrane region" description="Helical" evidence="6">
    <location>
        <begin position="379"/>
        <end position="405"/>
    </location>
</feature>
<feature type="transmembrane region" description="Helical" evidence="6">
    <location>
        <begin position="452"/>
        <end position="470"/>
    </location>
</feature>
<feature type="transmembrane region" description="Helical" evidence="6">
    <location>
        <begin position="45"/>
        <end position="68"/>
    </location>
</feature>
<feature type="transmembrane region" description="Helical" evidence="6">
    <location>
        <begin position="339"/>
        <end position="359"/>
    </location>
</feature>
<dbReference type="GO" id="GO:0005886">
    <property type="term" value="C:plasma membrane"/>
    <property type="evidence" value="ECO:0007669"/>
    <property type="project" value="UniProtKB-SubCell"/>
</dbReference>